<gene>
    <name evidence="1" type="ORF">SARC_10256</name>
</gene>
<dbReference type="RefSeq" id="XP_014151180.1">
    <property type="nucleotide sequence ID" value="XM_014295705.1"/>
</dbReference>
<dbReference type="AlphaFoldDB" id="A0A0L0FML9"/>
<sequence>MTDNLVLLGISYSAPTHSTALHGADPIRTTERKVEQSIAHVKRPVKRSKVPYIDAEKYKTGIDSVVGRAAVVQAGDIMVSEGPIATTSGYTSDNVIMVAMWKHEGFAKTEKLLTDSGSFKDLRFNSPMRRIGDKIDDLAYHPIVWNTIKEALTATDTISHYKVLVEKLTKAKLSYPTDRVFTSWIQKVRTYQLQYDTDPQALGSHEVELSNA</sequence>
<dbReference type="GeneID" id="25910760"/>
<proteinExistence type="predicted"/>
<protein>
    <submittedName>
        <fullName evidence="1">Uncharacterized protein</fullName>
    </submittedName>
</protein>
<evidence type="ECO:0000313" key="1">
    <source>
        <dbReference type="EMBL" id="KNC77278.1"/>
    </source>
</evidence>
<organism evidence="1 2">
    <name type="scientific">Sphaeroforma arctica JP610</name>
    <dbReference type="NCBI Taxonomy" id="667725"/>
    <lineage>
        <taxon>Eukaryota</taxon>
        <taxon>Ichthyosporea</taxon>
        <taxon>Ichthyophonida</taxon>
        <taxon>Sphaeroforma</taxon>
    </lineage>
</organism>
<evidence type="ECO:0000313" key="2">
    <source>
        <dbReference type="Proteomes" id="UP000054560"/>
    </source>
</evidence>
<accession>A0A0L0FML9</accession>
<dbReference type="EMBL" id="KQ242782">
    <property type="protein sequence ID" value="KNC77278.1"/>
    <property type="molecule type" value="Genomic_DNA"/>
</dbReference>
<reference evidence="1 2" key="1">
    <citation type="submission" date="2011-02" db="EMBL/GenBank/DDBJ databases">
        <title>The Genome Sequence of Sphaeroforma arctica JP610.</title>
        <authorList>
            <consortium name="The Broad Institute Genome Sequencing Platform"/>
            <person name="Russ C."/>
            <person name="Cuomo C."/>
            <person name="Young S.K."/>
            <person name="Zeng Q."/>
            <person name="Gargeya S."/>
            <person name="Alvarado L."/>
            <person name="Berlin A."/>
            <person name="Chapman S.B."/>
            <person name="Chen Z."/>
            <person name="Freedman E."/>
            <person name="Gellesch M."/>
            <person name="Goldberg J."/>
            <person name="Griggs A."/>
            <person name="Gujja S."/>
            <person name="Heilman E."/>
            <person name="Heiman D."/>
            <person name="Howarth C."/>
            <person name="Mehta T."/>
            <person name="Neiman D."/>
            <person name="Pearson M."/>
            <person name="Roberts A."/>
            <person name="Saif S."/>
            <person name="Shea T."/>
            <person name="Shenoy N."/>
            <person name="Sisk P."/>
            <person name="Stolte C."/>
            <person name="Sykes S."/>
            <person name="White J."/>
            <person name="Yandava C."/>
            <person name="Burger G."/>
            <person name="Gray M.W."/>
            <person name="Holland P.W.H."/>
            <person name="King N."/>
            <person name="Lang F.B.F."/>
            <person name="Roger A.J."/>
            <person name="Ruiz-Trillo I."/>
            <person name="Haas B."/>
            <person name="Nusbaum C."/>
            <person name="Birren B."/>
        </authorList>
    </citation>
    <scope>NUCLEOTIDE SEQUENCE [LARGE SCALE GENOMIC DNA]</scope>
    <source>
        <strain evidence="1 2">JP610</strain>
    </source>
</reference>
<name>A0A0L0FML9_9EUKA</name>
<dbReference type="Proteomes" id="UP000054560">
    <property type="component" value="Unassembled WGS sequence"/>
</dbReference>
<keyword evidence="2" id="KW-1185">Reference proteome</keyword>